<name>A0A0J8R574_COCIT</name>
<evidence type="ECO:0000313" key="4">
    <source>
        <dbReference type="Proteomes" id="UP000054559"/>
    </source>
</evidence>
<proteinExistence type="predicted"/>
<dbReference type="AlphaFoldDB" id="A0A0J8R574"/>
<evidence type="ECO:0000313" key="3">
    <source>
        <dbReference type="EMBL" id="KMU79941.1"/>
    </source>
</evidence>
<evidence type="ECO:0000256" key="2">
    <source>
        <dbReference type="SAM" id="Phobius"/>
    </source>
</evidence>
<keyword evidence="2" id="KW-1133">Transmembrane helix</keyword>
<feature type="transmembrane region" description="Helical" evidence="2">
    <location>
        <begin position="20"/>
        <end position="38"/>
    </location>
</feature>
<gene>
    <name evidence="3" type="ORF">CISG_08223</name>
</gene>
<protein>
    <submittedName>
        <fullName evidence="3">Uncharacterized protein</fullName>
    </submittedName>
</protein>
<evidence type="ECO:0000256" key="1">
    <source>
        <dbReference type="SAM" id="MobiDB-lite"/>
    </source>
</evidence>
<keyword evidence="2" id="KW-0472">Membrane</keyword>
<dbReference type="Proteomes" id="UP000054559">
    <property type="component" value="Unassembled WGS sequence"/>
</dbReference>
<keyword evidence="2" id="KW-0812">Transmembrane</keyword>
<feature type="region of interest" description="Disordered" evidence="1">
    <location>
        <begin position="154"/>
        <end position="205"/>
    </location>
</feature>
<accession>A0A0J8R574</accession>
<sequence>MSTSGLPSCAPFALLVPSGSRAFAAAAAAAVVVVVVIVRRRARHAVGNLAGVTWRCLGRRRLGDGEEVVVVAGSAAESALAVVDHLFFSLPLDPLSFASRNVTDRCETWAGYAQRTGTNGQRAGLLFGSPRSGIVRSDLLATFYRCSRQVRLSSRGEKQTQGRLKQKIRQTGRADIRGGALGPGASQSRARPVGPGRPFTTWRAG</sequence>
<reference evidence="4" key="1">
    <citation type="journal article" date="2010" name="Genome Res.">
        <title>Population genomic sequencing of Coccidioides fungi reveals recent hybridization and transposon control.</title>
        <authorList>
            <person name="Neafsey D.E."/>
            <person name="Barker B.M."/>
            <person name="Sharpton T.J."/>
            <person name="Stajich J.E."/>
            <person name="Park D.J."/>
            <person name="Whiston E."/>
            <person name="Hung C.-Y."/>
            <person name="McMahan C."/>
            <person name="White J."/>
            <person name="Sykes S."/>
            <person name="Heiman D."/>
            <person name="Young S."/>
            <person name="Zeng Q."/>
            <person name="Abouelleil A."/>
            <person name="Aftuck L."/>
            <person name="Bessette D."/>
            <person name="Brown A."/>
            <person name="FitzGerald M."/>
            <person name="Lui A."/>
            <person name="Macdonald J.P."/>
            <person name="Priest M."/>
            <person name="Orbach M.J."/>
            <person name="Galgiani J.N."/>
            <person name="Kirkland T.N."/>
            <person name="Cole G.T."/>
            <person name="Birren B.W."/>
            <person name="Henn M.R."/>
            <person name="Taylor J.W."/>
            <person name="Rounsley S.D."/>
        </authorList>
    </citation>
    <scope>NUCLEOTIDE SEQUENCE [LARGE SCALE GENOMIC DNA]</scope>
    <source>
        <strain evidence="4">RMSCC 3703</strain>
    </source>
</reference>
<dbReference type="EMBL" id="DS268180">
    <property type="protein sequence ID" value="KMU79941.1"/>
    <property type="molecule type" value="Genomic_DNA"/>
</dbReference>
<organism evidence="3 4">
    <name type="scientific">Coccidioides immitis RMSCC 3703</name>
    <dbReference type="NCBI Taxonomy" id="454286"/>
    <lineage>
        <taxon>Eukaryota</taxon>
        <taxon>Fungi</taxon>
        <taxon>Dikarya</taxon>
        <taxon>Ascomycota</taxon>
        <taxon>Pezizomycotina</taxon>
        <taxon>Eurotiomycetes</taxon>
        <taxon>Eurotiomycetidae</taxon>
        <taxon>Onygenales</taxon>
        <taxon>Onygenaceae</taxon>
        <taxon>Coccidioides</taxon>
    </lineage>
</organism>